<protein>
    <submittedName>
        <fullName evidence="1">TetR/AcrR family transcriptional regulator</fullName>
    </submittedName>
</protein>
<comment type="caution">
    <text evidence="1">The sequence shown here is derived from an EMBL/GenBank/DDBJ whole genome shotgun (WGS) entry which is preliminary data.</text>
</comment>
<keyword evidence="2" id="KW-1185">Reference proteome</keyword>
<reference evidence="1" key="1">
    <citation type="submission" date="2019-04" db="EMBL/GenBank/DDBJ databases">
        <title>Microbes associate with the intestines of laboratory mice.</title>
        <authorList>
            <person name="Navarre W."/>
            <person name="Wong E."/>
            <person name="Huang K."/>
            <person name="Tropini C."/>
            <person name="Ng K."/>
            <person name="Yu B."/>
        </authorList>
    </citation>
    <scope>NUCLEOTIDE SEQUENCE</scope>
    <source>
        <strain evidence="1">NM04_E33</strain>
    </source>
</reference>
<proteinExistence type="predicted"/>
<organism evidence="1 2">
    <name type="scientific">Lepagella muris</name>
    <dbReference type="NCBI Taxonomy" id="3032870"/>
    <lineage>
        <taxon>Bacteria</taxon>
        <taxon>Pseudomonadati</taxon>
        <taxon>Bacteroidota</taxon>
        <taxon>Bacteroidia</taxon>
        <taxon>Bacteroidales</taxon>
        <taxon>Muribaculaceae</taxon>
        <taxon>Lepagella</taxon>
    </lineage>
</organism>
<dbReference type="Proteomes" id="UP000306319">
    <property type="component" value="Unassembled WGS sequence"/>
</dbReference>
<sequence length="204" mass="23532">MQILKEDIKHRILDVARQEFASRGYAKASMRSIASKVGVGVGNIYNYYPSKDKLFCAVLAPVVSACYAMFDKHHGEYGQDAISMTQENYLVSAVSDYMIILKGNRTLLKILLFKAQGSSLEDFKIKFTDKATEQVKSWFADNKKKHPYMNIDVSDFMIHLHTVWMFTMFEEIIMHRITGDAMVRVIEEYIKFEINGWKNILHIG</sequence>
<evidence type="ECO:0000313" key="2">
    <source>
        <dbReference type="Proteomes" id="UP000306319"/>
    </source>
</evidence>
<name>A0AC61RGB6_9BACT</name>
<evidence type="ECO:0000313" key="1">
    <source>
        <dbReference type="EMBL" id="TGY78941.1"/>
    </source>
</evidence>
<gene>
    <name evidence="1" type="ORF">E5331_07695</name>
</gene>
<dbReference type="EMBL" id="SRYB01000009">
    <property type="protein sequence ID" value="TGY78941.1"/>
    <property type="molecule type" value="Genomic_DNA"/>
</dbReference>
<accession>A0AC61RGB6</accession>